<reference evidence="2 3" key="1">
    <citation type="journal article" date="2017" name="Curr. Microbiol.">
        <title>Lysobacter zhanggongensis sp. nov. Isolated from a Pit Mud.</title>
        <authorList>
            <person name="Zhang X.F."/>
            <person name="Wang H.H."/>
            <person name="Sun X.Y."/>
            <person name="Pan C.M."/>
        </authorList>
    </citation>
    <scope>NUCLEOTIDE SEQUENCE [LARGE SCALE GENOMIC DNA]</scope>
    <source>
        <strain evidence="2 3">ZGLJ7-1</strain>
    </source>
</reference>
<feature type="signal peptide" evidence="1">
    <location>
        <begin position="1"/>
        <end position="27"/>
    </location>
</feature>
<evidence type="ECO:0000256" key="1">
    <source>
        <dbReference type="SAM" id="SignalP"/>
    </source>
</evidence>
<dbReference type="SUPFAM" id="SSF56935">
    <property type="entry name" value="Porins"/>
    <property type="match status" value="1"/>
</dbReference>
<dbReference type="EMBL" id="JAXGFO010000036">
    <property type="protein sequence ID" value="MEG3157830.1"/>
    <property type="molecule type" value="Genomic_DNA"/>
</dbReference>
<keyword evidence="3" id="KW-1185">Reference proteome</keyword>
<gene>
    <name evidence="2" type="ORF">SNE33_08015</name>
</gene>
<sequence>MIRLAPSSAAAGSLALLLALAATPAFAADDPGWNASGDLRGGWFAGRTTARDGTVTDNDAFNARLRVAIQNAFADNWTARARVAGRFSSDQEDVQAYLRGYASTRTGTAFGDVTLDEAYLAYAAPDDGMRLRVGRFQTVFNLPGVAAKSLDRDDSPNTDVTWTDGVHLDMPIGAGWRGHAIAEHRHRRGTGVTRAPLDFSDSGSRVSTFLAVENSEAWGPVSLRMLSLTWMPSSLAVAGAASDARDDYLTADARLAATWPVGGNGMKLVAGAELAYAFDTPPDARVGTGGDGDADGLAWQVAASLYEMAPGHNIGIAHGEVGAGWLISPDFRPNDRLTEVRYQWKFAERTSMEARVRERRELEHPAGTRARLDRDVYVRVSHRF</sequence>
<keyword evidence="1" id="KW-0732">Signal</keyword>
<comment type="caution">
    <text evidence="2">The sequence shown here is derived from an EMBL/GenBank/DDBJ whole genome shotgun (WGS) entry which is preliminary data.</text>
</comment>
<accession>A0ABU7YQX0</accession>
<name>A0ABU7YQX0_9GAMM</name>
<evidence type="ECO:0000313" key="2">
    <source>
        <dbReference type="EMBL" id="MEG3157830.1"/>
    </source>
</evidence>
<evidence type="ECO:0000313" key="3">
    <source>
        <dbReference type="Proteomes" id="UP001334501"/>
    </source>
</evidence>
<dbReference type="Proteomes" id="UP001334501">
    <property type="component" value="Unassembled WGS sequence"/>
</dbReference>
<proteinExistence type="predicted"/>
<dbReference type="RefSeq" id="WP_412699901.1">
    <property type="nucleotide sequence ID" value="NZ_JAXGFO010000036.1"/>
</dbReference>
<organism evidence="2 3">
    <name type="scientific">Lysobacter zhanggongensis</name>
    <dbReference type="NCBI Taxonomy" id="1774951"/>
    <lineage>
        <taxon>Bacteria</taxon>
        <taxon>Pseudomonadati</taxon>
        <taxon>Pseudomonadota</taxon>
        <taxon>Gammaproteobacteria</taxon>
        <taxon>Lysobacterales</taxon>
        <taxon>Lysobacteraceae</taxon>
        <taxon>Lysobacter</taxon>
    </lineage>
</organism>
<feature type="chain" id="PRO_5046906324" evidence="1">
    <location>
        <begin position="28"/>
        <end position="384"/>
    </location>
</feature>
<protein>
    <submittedName>
        <fullName evidence="2">Porin</fullName>
    </submittedName>
</protein>